<sequence length="316" mass="35474">MSLADLAGQLVHHHIARTTRKTYQTGLKRFRRFCAARNLPMSSVDVDAIVHFLTDLFRCGLSRSTARVYLAGLSHLFRETALHDLCGHEKVFHALAGYGRLCGKTLDHRLPITLDVMKFLKNQLGDSDLTNYSKRLYWCAFCFAFFGFLRIGEFLAPSTRVVGQLDHTLLFRNVTIDNATSVTIHLLHSKSDMTGSGQTIHLNATGRTVCPVRACIKFLRVRPHRSRGREDAFFVFPDASYLCRQLVTAAMKRFLRPLEGSEHFGAHSFRIGAATTAAANNCSDSAIQRAGRWKSNTYRGYIRPSNAGVAILFYPT</sequence>
<dbReference type="InterPro" id="IPR013762">
    <property type="entry name" value="Integrase-like_cat_sf"/>
</dbReference>
<gene>
    <name evidence="4" type="ORF">BV898_18183</name>
</gene>
<dbReference type="GO" id="GO:0015074">
    <property type="term" value="P:DNA integration"/>
    <property type="evidence" value="ECO:0007669"/>
    <property type="project" value="InterPro"/>
</dbReference>
<proteinExistence type="predicted"/>
<dbReference type="InterPro" id="IPR010998">
    <property type="entry name" value="Integrase_recombinase_N"/>
</dbReference>
<dbReference type="Gene3D" id="1.10.150.130">
    <property type="match status" value="1"/>
</dbReference>
<accession>A0A9X6NJB0</accession>
<dbReference type="InterPro" id="IPR044068">
    <property type="entry name" value="CB"/>
</dbReference>
<evidence type="ECO:0000256" key="2">
    <source>
        <dbReference type="ARBA" id="ARBA00023172"/>
    </source>
</evidence>
<dbReference type="PANTHER" id="PTHR34605">
    <property type="entry name" value="PHAGE_INTEGRASE DOMAIN-CONTAINING PROTEIN"/>
    <property type="match status" value="1"/>
</dbReference>
<protein>
    <recommendedName>
        <fullName evidence="3">Core-binding (CB) domain-containing protein</fullName>
    </recommendedName>
</protein>
<dbReference type="InterPro" id="IPR052925">
    <property type="entry name" value="Phage_Integrase-like_Recomb"/>
</dbReference>
<dbReference type="SUPFAM" id="SSF56349">
    <property type="entry name" value="DNA breaking-rejoining enzymes"/>
    <property type="match status" value="1"/>
</dbReference>
<dbReference type="GO" id="GO:0006310">
    <property type="term" value="P:DNA recombination"/>
    <property type="evidence" value="ECO:0007669"/>
    <property type="project" value="UniProtKB-KW"/>
</dbReference>
<evidence type="ECO:0000256" key="1">
    <source>
        <dbReference type="ARBA" id="ARBA00023125"/>
    </source>
</evidence>
<dbReference type="Proteomes" id="UP000192578">
    <property type="component" value="Unassembled WGS sequence"/>
</dbReference>
<reference evidence="5" key="1">
    <citation type="submission" date="2017-01" db="EMBL/GenBank/DDBJ databases">
        <title>Comparative genomics of anhydrobiosis in the tardigrade Hypsibius dujardini.</title>
        <authorList>
            <person name="Yoshida Y."/>
            <person name="Koutsovoulos G."/>
            <person name="Laetsch D."/>
            <person name="Stevens L."/>
            <person name="Kumar S."/>
            <person name="Horikawa D."/>
            <person name="Ishino K."/>
            <person name="Komine S."/>
            <person name="Tomita M."/>
            <person name="Blaxter M."/>
            <person name="Arakawa K."/>
        </authorList>
    </citation>
    <scope>NUCLEOTIDE SEQUENCE [LARGE SCALE GENOMIC DNA]</scope>
    <source>
        <strain evidence="5">Z151</strain>
    </source>
</reference>
<evidence type="ECO:0000313" key="4">
    <source>
        <dbReference type="EMBL" id="OWA53761.1"/>
    </source>
</evidence>
<dbReference type="AlphaFoldDB" id="A0A9X6NJB0"/>
<evidence type="ECO:0000259" key="3">
    <source>
        <dbReference type="PROSITE" id="PS51900"/>
    </source>
</evidence>
<evidence type="ECO:0000313" key="5">
    <source>
        <dbReference type="Proteomes" id="UP000192578"/>
    </source>
</evidence>
<dbReference type="Gene3D" id="1.10.443.10">
    <property type="entry name" value="Intergrase catalytic core"/>
    <property type="match status" value="1"/>
</dbReference>
<dbReference type="EMBL" id="MTYJ01000344">
    <property type="protein sequence ID" value="OWA53761.1"/>
    <property type="molecule type" value="Genomic_DNA"/>
</dbReference>
<name>A0A9X6NJB0_HYPEX</name>
<keyword evidence="2" id="KW-0233">DNA recombination</keyword>
<dbReference type="OrthoDB" id="415455at2759"/>
<dbReference type="PANTHER" id="PTHR34605:SF3">
    <property type="entry name" value="P CELL-TYPE AGGLUTINATION PROTEIN MAP4-LIKE-RELATED"/>
    <property type="match status" value="1"/>
</dbReference>
<dbReference type="GO" id="GO:0003677">
    <property type="term" value="F:DNA binding"/>
    <property type="evidence" value="ECO:0007669"/>
    <property type="project" value="UniProtKB-KW"/>
</dbReference>
<dbReference type="PROSITE" id="PS51900">
    <property type="entry name" value="CB"/>
    <property type="match status" value="1"/>
</dbReference>
<dbReference type="InterPro" id="IPR011010">
    <property type="entry name" value="DNA_brk_join_enz"/>
</dbReference>
<feature type="domain" description="Core-binding (CB)" evidence="3">
    <location>
        <begin position="1"/>
        <end position="81"/>
    </location>
</feature>
<keyword evidence="1" id="KW-0238">DNA-binding</keyword>
<keyword evidence="5" id="KW-1185">Reference proteome</keyword>
<comment type="caution">
    <text evidence="4">The sequence shown here is derived from an EMBL/GenBank/DDBJ whole genome shotgun (WGS) entry which is preliminary data.</text>
</comment>
<organism evidence="4 5">
    <name type="scientific">Hypsibius exemplaris</name>
    <name type="common">Freshwater tardigrade</name>
    <dbReference type="NCBI Taxonomy" id="2072580"/>
    <lineage>
        <taxon>Eukaryota</taxon>
        <taxon>Metazoa</taxon>
        <taxon>Ecdysozoa</taxon>
        <taxon>Tardigrada</taxon>
        <taxon>Eutardigrada</taxon>
        <taxon>Parachela</taxon>
        <taxon>Hypsibioidea</taxon>
        <taxon>Hypsibiidae</taxon>
        <taxon>Hypsibius</taxon>
    </lineage>
</organism>
<dbReference type="Pfam" id="PF13495">
    <property type="entry name" value="Phage_int_SAM_4"/>
    <property type="match status" value="1"/>
</dbReference>
<dbReference type="InterPro" id="IPR004107">
    <property type="entry name" value="Integrase_SAM-like_N"/>
</dbReference>